<reference evidence="5 6" key="1">
    <citation type="submission" date="2024-09" db="EMBL/GenBank/DDBJ databases">
        <title>Chromosome-scale assembly of Riccia fluitans.</title>
        <authorList>
            <person name="Paukszto L."/>
            <person name="Sawicki J."/>
            <person name="Karawczyk K."/>
            <person name="Piernik-Szablinska J."/>
            <person name="Szczecinska M."/>
            <person name="Mazdziarz M."/>
        </authorList>
    </citation>
    <scope>NUCLEOTIDE SEQUENCE [LARGE SCALE GENOMIC DNA]</scope>
    <source>
        <strain evidence="5">Rf_01</strain>
        <tissue evidence="5">Aerial parts of the thallus</tissue>
    </source>
</reference>
<evidence type="ECO:0000256" key="1">
    <source>
        <dbReference type="ARBA" id="ARBA00001933"/>
    </source>
</evidence>
<accession>A0ABD1YRE7</accession>
<dbReference type="EMBL" id="JBHFFA010000004">
    <property type="protein sequence ID" value="KAL2632292.1"/>
    <property type="molecule type" value="Genomic_DNA"/>
</dbReference>
<dbReference type="Proteomes" id="UP001605036">
    <property type="component" value="Unassembled WGS sequence"/>
</dbReference>
<name>A0ABD1YRE7_9MARC</name>
<evidence type="ECO:0000259" key="3">
    <source>
        <dbReference type="Pfam" id="PF04863"/>
    </source>
</evidence>
<evidence type="ECO:0000313" key="5">
    <source>
        <dbReference type="EMBL" id="KAL2632292.1"/>
    </source>
</evidence>
<keyword evidence="6" id="KW-1185">Reference proteome</keyword>
<proteinExistence type="inferred from homology"/>
<dbReference type="InterPro" id="IPR006947">
    <property type="entry name" value="EGF_alliinase"/>
</dbReference>
<dbReference type="Pfam" id="PF04863">
    <property type="entry name" value="EGF_alliinase"/>
    <property type="match status" value="1"/>
</dbReference>
<dbReference type="InterPro" id="IPR015421">
    <property type="entry name" value="PyrdxlP-dep_Trfase_major"/>
</dbReference>
<comment type="cofactor">
    <cofactor evidence="1">
        <name>pyridoxal 5'-phosphate</name>
        <dbReference type="ChEBI" id="CHEBI:597326"/>
    </cofactor>
</comment>
<evidence type="ECO:0000259" key="4">
    <source>
        <dbReference type="Pfam" id="PF04864"/>
    </source>
</evidence>
<dbReference type="Gene3D" id="3.40.640.10">
    <property type="entry name" value="Type I PLP-dependent aspartate aminotransferase-like (Major domain)"/>
    <property type="match status" value="1"/>
</dbReference>
<dbReference type="AlphaFoldDB" id="A0ABD1YRE7"/>
<comment type="similarity">
    <text evidence="2">Belongs to the alliinase family.</text>
</comment>
<evidence type="ECO:0000256" key="2">
    <source>
        <dbReference type="ARBA" id="ARBA00006312"/>
    </source>
</evidence>
<evidence type="ECO:0000313" key="6">
    <source>
        <dbReference type="Proteomes" id="UP001605036"/>
    </source>
</evidence>
<protein>
    <submittedName>
        <fullName evidence="5">Uncharacterized protein</fullName>
    </submittedName>
</protein>
<dbReference type="Gene3D" id="3.90.1150.10">
    <property type="entry name" value="Aspartate Aminotransferase, domain 1"/>
    <property type="match status" value="1"/>
</dbReference>
<dbReference type="Gene3D" id="2.10.25.30">
    <property type="entry name" value="EGF-like, alliinase"/>
    <property type="match status" value="1"/>
</dbReference>
<comment type="caution">
    <text evidence="5">The sequence shown here is derived from an EMBL/GenBank/DDBJ whole genome shotgun (WGS) entry which is preliminary data.</text>
</comment>
<gene>
    <name evidence="5" type="ORF">R1flu_016978</name>
</gene>
<dbReference type="InterPro" id="IPR006948">
    <property type="entry name" value="Alliinase_C"/>
</dbReference>
<dbReference type="InterPro" id="IPR015422">
    <property type="entry name" value="PyrdxlP-dep_Trfase_small"/>
</dbReference>
<feature type="domain" description="Alliinase EGF-like" evidence="3">
    <location>
        <begin position="12"/>
        <end position="69"/>
    </location>
</feature>
<dbReference type="Pfam" id="PF04864">
    <property type="entry name" value="Alliinase_C"/>
    <property type="match status" value="1"/>
</dbReference>
<dbReference type="InterPro" id="IPR037029">
    <property type="entry name" value="Alliinase_N_sf"/>
</dbReference>
<feature type="domain" description="Alliinase C-terminal" evidence="4">
    <location>
        <begin position="146"/>
        <end position="276"/>
    </location>
</feature>
<sequence>MTRVILLQGDKDWAHPAAVVAETLAGYECPGHGSVFMDTVQQSDDPSQVVCECHHCFTGPNCAISVPTCSSIVDMEGLNHELYTTEALEKEIKLLHKLVGNAVIEDKTLVFSAGAKHLFYATVQTLLGQSEEPSAVVASTLLPLPIGWGFFRDPELAAKVGQTKNINNLGMSHDSISRATQLLNAVNAGYSNDKQPVAFNANLPAAQFAKDGRIFHYGLAVLSKRCERRVDILSRSRRFSILKHEPEYTPFFNQTVDPSPGALWISIFTLVSQTNCVSKTVYNWTLCEVKVCFCRTGG</sequence>
<organism evidence="5 6">
    <name type="scientific">Riccia fluitans</name>
    <dbReference type="NCBI Taxonomy" id="41844"/>
    <lineage>
        <taxon>Eukaryota</taxon>
        <taxon>Viridiplantae</taxon>
        <taxon>Streptophyta</taxon>
        <taxon>Embryophyta</taxon>
        <taxon>Marchantiophyta</taxon>
        <taxon>Marchantiopsida</taxon>
        <taxon>Marchantiidae</taxon>
        <taxon>Marchantiales</taxon>
        <taxon>Ricciaceae</taxon>
        <taxon>Riccia</taxon>
    </lineage>
</organism>